<keyword evidence="2" id="KW-1185">Reference proteome</keyword>
<reference evidence="1 2" key="1">
    <citation type="journal article" date="2012" name="Genome Biol.">
        <title>Sequencing three crocodilian genomes to illuminate the evolution of archosaurs and amniotes.</title>
        <authorList>
            <person name="St John J.A."/>
            <person name="Braun E.L."/>
            <person name="Isberg S.R."/>
            <person name="Miles L.G."/>
            <person name="Chong A.Y."/>
            <person name="Gongora J."/>
            <person name="Dalzell P."/>
            <person name="Moran C."/>
            <person name="Bed'hom B."/>
            <person name="Abzhanov A."/>
            <person name="Burgess S.C."/>
            <person name="Cooksey A.M."/>
            <person name="Castoe T.A."/>
            <person name="Crawford N.G."/>
            <person name="Densmore L.D."/>
            <person name="Drew J.C."/>
            <person name="Edwards S.V."/>
            <person name="Faircloth B.C."/>
            <person name="Fujita M.K."/>
            <person name="Greenwold M.J."/>
            <person name="Hoffmann F.G."/>
            <person name="Howard J.M."/>
            <person name="Iguchi T."/>
            <person name="Janes D.E."/>
            <person name="Khan S.Y."/>
            <person name="Kohno S."/>
            <person name="de Koning A.J."/>
            <person name="Lance S.L."/>
            <person name="McCarthy F.M."/>
            <person name="McCormack J.E."/>
            <person name="Merchant M.E."/>
            <person name="Peterson D.G."/>
            <person name="Pollock D.D."/>
            <person name="Pourmand N."/>
            <person name="Raney B.J."/>
            <person name="Roessler K.A."/>
            <person name="Sanford J.R."/>
            <person name="Sawyer R.H."/>
            <person name="Schmidt C.J."/>
            <person name="Triplett E.W."/>
            <person name="Tuberville T.D."/>
            <person name="Venegas-Anaya M."/>
            <person name="Howard J.T."/>
            <person name="Jarvis E.D."/>
            <person name="Guillette L.J.Jr."/>
            <person name="Glenn T.C."/>
            <person name="Green R.E."/>
            <person name="Ray D.A."/>
        </authorList>
    </citation>
    <scope>NUCLEOTIDE SEQUENCE [LARGE SCALE GENOMIC DNA]</scope>
    <source>
        <strain evidence="1">KSC_2009_1</strain>
    </source>
</reference>
<dbReference type="PANTHER" id="PTHR46888">
    <property type="entry name" value="ZINC KNUCKLE DOMAINCONTAINING PROTEIN-RELATED"/>
    <property type="match status" value="1"/>
</dbReference>
<gene>
    <name evidence="1" type="ORF">Y1Q_0006920</name>
</gene>
<evidence type="ECO:0000313" key="1">
    <source>
        <dbReference type="EMBL" id="KYO28184.1"/>
    </source>
</evidence>
<dbReference type="PANTHER" id="PTHR46888:SF1">
    <property type="entry name" value="RIBONUCLEASE H"/>
    <property type="match status" value="1"/>
</dbReference>
<dbReference type="AlphaFoldDB" id="A0A151MUP3"/>
<comment type="caution">
    <text evidence="1">The sequence shown here is derived from an EMBL/GenBank/DDBJ whole genome shotgun (WGS) entry which is preliminary data.</text>
</comment>
<organism evidence="1 2">
    <name type="scientific">Alligator mississippiensis</name>
    <name type="common">American alligator</name>
    <dbReference type="NCBI Taxonomy" id="8496"/>
    <lineage>
        <taxon>Eukaryota</taxon>
        <taxon>Metazoa</taxon>
        <taxon>Chordata</taxon>
        <taxon>Craniata</taxon>
        <taxon>Vertebrata</taxon>
        <taxon>Euteleostomi</taxon>
        <taxon>Archelosauria</taxon>
        <taxon>Archosauria</taxon>
        <taxon>Crocodylia</taxon>
        <taxon>Alligatoridae</taxon>
        <taxon>Alligatorinae</taxon>
        <taxon>Alligator</taxon>
    </lineage>
</organism>
<sequence>MTRDDDPEAYIEAFERTAIQMELDRSQWGHQLDALVIDQAQAAYRTLSREETRDYEAIKAAILYRLEISPESYRQTFQAQKPREAKRPQGLLQSLWDSLRLCYLSQSSKVFSPSNSPDLLQEQSH</sequence>
<accession>A0A151MUP3</accession>
<name>A0A151MUP3_ALLMI</name>
<evidence type="ECO:0000313" key="2">
    <source>
        <dbReference type="Proteomes" id="UP000050525"/>
    </source>
</evidence>
<protein>
    <submittedName>
        <fullName evidence="1">Uncharacterized protein</fullName>
    </submittedName>
</protein>
<dbReference type="Proteomes" id="UP000050525">
    <property type="component" value="Unassembled WGS sequence"/>
</dbReference>
<dbReference type="EMBL" id="AKHW03004996">
    <property type="protein sequence ID" value="KYO28184.1"/>
    <property type="molecule type" value="Genomic_DNA"/>
</dbReference>
<proteinExistence type="predicted"/>